<organism evidence="2 3">
    <name type="scientific">Gordonia desulfuricans</name>
    <dbReference type="NCBI Taxonomy" id="89051"/>
    <lineage>
        <taxon>Bacteria</taxon>
        <taxon>Bacillati</taxon>
        <taxon>Actinomycetota</taxon>
        <taxon>Actinomycetes</taxon>
        <taxon>Mycobacteriales</taxon>
        <taxon>Gordoniaceae</taxon>
        <taxon>Gordonia</taxon>
    </lineage>
</organism>
<reference evidence="2 3" key="1">
    <citation type="submission" date="2020-01" db="EMBL/GenBank/DDBJ databases">
        <title>Investigation of new actinobacteria for the biodesulphurisation of diesel fuel.</title>
        <authorList>
            <person name="Athi Narayanan S.M."/>
        </authorList>
    </citation>
    <scope>NUCLEOTIDE SEQUENCE [LARGE SCALE GENOMIC DNA]</scope>
    <source>
        <strain evidence="2 3">213E</strain>
    </source>
</reference>
<evidence type="ECO:0000256" key="1">
    <source>
        <dbReference type="SAM" id="MobiDB-lite"/>
    </source>
</evidence>
<evidence type="ECO:0000313" key="2">
    <source>
        <dbReference type="EMBL" id="NDK89518.1"/>
    </source>
</evidence>
<dbReference type="EMBL" id="JAADZU010000018">
    <property type="protein sequence ID" value="NDK89518.1"/>
    <property type="molecule type" value="Genomic_DNA"/>
</dbReference>
<comment type="caution">
    <text evidence="2">The sequence shown here is derived from an EMBL/GenBank/DDBJ whole genome shotgun (WGS) entry which is preliminary data.</text>
</comment>
<name>A0A7K3LMV7_9ACTN</name>
<sequence length="224" mass="23995">MRKPETAPRRRRSRDLLVGAVGELLDAHEPDQITITDVVNHASVTRPTFYAIFPDLPSAFAEAALTRMADAFAGESVVDVPAAQRPEVMLGAITRILTRLEADAGFYARVVNGHGAHRVQTQAIAFLADELLTNTPVSRALRTGPLPAETSATALAAGVTWIGLRWLTSNPREPVGDMAVELRDLVLRTVVGGLGSPATRPAPDNTEAPQIQDHPETPESEGLT</sequence>
<dbReference type="RefSeq" id="WP_152972848.1">
    <property type="nucleotide sequence ID" value="NZ_JAADZU010000018.1"/>
</dbReference>
<protein>
    <submittedName>
        <fullName evidence="2">TetR/AcrR family transcriptional regulator</fullName>
    </submittedName>
</protein>
<accession>A0A7K3LMV7</accession>
<proteinExistence type="predicted"/>
<feature type="region of interest" description="Disordered" evidence="1">
    <location>
        <begin position="195"/>
        <end position="224"/>
    </location>
</feature>
<evidence type="ECO:0000313" key="3">
    <source>
        <dbReference type="Proteomes" id="UP000466307"/>
    </source>
</evidence>
<keyword evidence="3" id="KW-1185">Reference proteome</keyword>
<gene>
    <name evidence="2" type="ORF">GYA93_07980</name>
</gene>
<dbReference type="InterPro" id="IPR009057">
    <property type="entry name" value="Homeodomain-like_sf"/>
</dbReference>
<dbReference type="SUPFAM" id="SSF46689">
    <property type="entry name" value="Homeodomain-like"/>
    <property type="match status" value="1"/>
</dbReference>
<dbReference type="AlphaFoldDB" id="A0A7K3LMV7"/>
<dbReference type="Gene3D" id="1.10.357.10">
    <property type="entry name" value="Tetracycline Repressor, domain 2"/>
    <property type="match status" value="1"/>
</dbReference>
<dbReference type="Proteomes" id="UP000466307">
    <property type="component" value="Unassembled WGS sequence"/>
</dbReference>